<dbReference type="STRING" id="43151.W5JBU1"/>
<dbReference type="VEuPathDB" id="VectorBase:ADAR2_002067"/>
<accession>W5JBU1</accession>
<organism evidence="2">
    <name type="scientific">Anopheles darlingi</name>
    <name type="common">Mosquito</name>
    <dbReference type="NCBI Taxonomy" id="43151"/>
    <lineage>
        <taxon>Eukaryota</taxon>
        <taxon>Metazoa</taxon>
        <taxon>Ecdysozoa</taxon>
        <taxon>Arthropoda</taxon>
        <taxon>Hexapoda</taxon>
        <taxon>Insecta</taxon>
        <taxon>Pterygota</taxon>
        <taxon>Neoptera</taxon>
        <taxon>Endopterygota</taxon>
        <taxon>Diptera</taxon>
        <taxon>Nematocera</taxon>
        <taxon>Culicoidea</taxon>
        <taxon>Culicidae</taxon>
        <taxon>Anophelinae</taxon>
        <taxon>Anopheles</taxon>
    </lineage>
</organism>
<dbReference type="VEuPathDB" id="VectorBase:ADAC008130"/>
<dbReference type="PANTHER" id="PTHR11012:SF12">
    <property type="entry name" value="CHK KINASE-LIKE DOMAIN-CONTAINING PROTEIN-RELATED"/>
    <property type="match status" value="1"/>
</dbReference>
<dbReference type="SMART" id="SM00587">
    <property type="entry name" value="CHK"/>
    <property type="match status" value="1"/>
</dbReference>
<dbReference type="AlphaFoldDB" id="W5JBU1"/>
<evidence type="ECO:0000259" key="1">
    <source>
        <dbReference type="SMART" id="SM00587"/>
    </source>
</evidence>
<gene>
    <name evidence="2" type="ORF">AND_008130</name>
</gene>
<dbReference type="InterPro" id="IPR015897">
    <property type="entry name" value="CHK_kinase-like"/>
</dbReference>
<reference evidence="2" key="3">
    <citation type="journal article" date="2013" name="Nucleic Acids Res.">
        <title>The genome of Anopheles darlingi, the main neotropical malaria vector.</title>
        <authorList>
            <person name="Marinotti O."/>
            <person name="Cerqueira G.C."/>
            <person name="de Almeida L.G."/>
            <person name="Ferro M.I."/>
            <person name="Loreto E.L."/>
            <person name="Zaha A."/>
            <person name="Teixeira S.M."/>
            <person name="Wespiser A.R."/>
            <person name="Almeida E Silva A."/>
            <person name="Schlindwein A.D."/>
            <person name="Pacheco A.C."/>
            <person name="Silva A.L."/>
            <person name="Graveley B.R."/>
            <person name="Walenz B.P."/>
            <person name="Lima Bde A."/>
            <person name="Ribeiro C.A."/>
            <person name="Nunes-Silva C.G."/>
            <person name="de Carvalho C.R."/>
            <person name="Soares C.M."/>
            <person name="de Menezes C.B."/>
            <person name="Matiolli C."/>
            <person name="Caffrey D."/>
            <person name="Araujo D.A."/>
            <person name="de Oliveira D.M."/>
            <person name="Golenbock D."/>
            <person name="Grisard E.C."/>
            <person name="Fantinatti-Garboggini F."/>
            <person name="de Carvalho F.M."/>
            <person name="Barcellos F.G."/>
            <person name="Prosdocimi F."/>
            <person name="May G."/>
            <person name="Azevedo Junior G.M."/>
            <person name="Guimaraes G.M."/>
            <person name="Goldman G.H."/>
            <person name="Padilha I.Q."/>
            <person name="Batista Jda S."/>
            <person name="Ferro J.A."/>
            <person name="Ribeiro J.M."/>
            <person name="Fietto J.L."/>
            <person name="Dabbas K.M."/>
            <person name="Cerdeira L."/>
            <person name="Agnez-Lima L.F."/>
            <person name="Brocchi M."/>
            <person name="de Carvalho M.O."/>
            <person name="Teixeira Mde M."/>
            <person name="Diniz Maia Mde M."/>
            <person name="Goldman M.H."/>
            <person name="Cruz Schneider M.P."/>
            <person name="Felipe M.S."/>
            <person name="Hungria M."/>
            <person name="Nicolas M.F."/>
            <person name="Pereira M."/>
            <person name="Montes M.A."/>
            <person name="Cantao M.E."/>
            <person name="Vincentz M."/>
            <person name="Rafael M.S."/>
            <person name="Silverman N."/>
            <person name="Stoco P.H."/>
            <person name="Souza R.C."/>
            <person name="Vicentini R."/>
            <person name="Gazzinelli R.T."/>
            <person name="Neves Rde O."/>
            <person name="Silva R."/>
            <person name="Astolfi-Filho S."/>
            <person name="Maciel T.E."/>
            <person name="Urmenyi T.P."/>
            <person name="Tadei W.P."/>
            <person name="Camargo E.P."/>
            <person name="de Vasconcelos A.T."/>
        </authorList>
    </citation>
    <scope>NUCLEOTIDE SEQUENCE</scope>
</reference>
<keyword evidence="4" id="KW-1185">Reference proteome</keyword>
<dbReference type="InterPro" id="IPR004119">
    <property type="entry name" value="EcKL"/>
</dbReference>
<dbReference type="OMA" id="IAVCFIP"/>
<dbReference type="eggNOG" id="ENOG502T6J0">
    <property type="taxonomic scope" value="Eukaryota"/>
</dbReference>
<reference evidence="3" key="4">
    <citation type="submission" date="2015-06" db="UniProtKB">
        <authorList>
            <consortium name="EnsemblMetazoa"/>
        </authorList>
    </citation>
    <scope>IDENTIFICATION</scope>
</reference>
<reference evidence="2" key="2">
    <citation type="submission" date="2010-05" db="EMBL/GenBank/DDBJ databases">
        <authorList>
            <person name="Almeida L.G."/>
            <person name="Nicolas M.F."/>
            <person name="Souza R.C."/>
            <person name="Vasconcelos A.T.R."/>
        </authorList>
    </citation>
    <scope>NUCLEOTIDE SEQUENCE</scope>
</reference>
<sequence length="401" mass="45964">MQLSNKDPTKWLTNQHFEKALIYQTKDRELKVTDVHLALHGDASQQYASTIYRACVSYQSRQKAETVNLVVKLVASKVNSITDESSFETELSVYRDVLSKMESILGDTKFGPELIFTANEPVPHMLLEDLTHRQFVFGKTLLNLDSSTVVVKKLAQFHAVSYSMTSASTNKLSDKLSNGLFKAKPSDGVKFMLENFGVFTEQLSAWEGYSNYAERFKQLQPTFLERGMKIYTAADGFSFQVLNHGDFHYNNMAFKQKAADQNGLADVLFFDYQLSCWTTPAVDLLYFFYLVCDRETREGHRQQLVQIYHQEFTETLSRTGFVGKTPSLLHLNCDLVRAGFLEVVIAVCFLPFLFADYDQAINVYGNESDAQAYRRKLYNREEYRTLLEPLLPRFLHQGFLG</sequence>
<proteinExistence type="predicted"/>
<protein>
    <recommendedName>
        <fullName evidence="1">CHK kinase-like domain-containing protein</fullName>
    </recommendedName>
</protein>
<evidence type="ECO:0000313" key="4">
    <source>
        <dbReference type="Proteomes" id="UP000000673"/>
    </source>
</evidence>
<dbReference type="HOGENOM" id="CLU_010718_0_1_1"/>
<dbReference type="Pfam" id="PF02958">
    <property type="entry name" value="EcKL"/>
    <property type="match status" value="1"/>
</dbReference>
<dbReference type="Gene3D" id="3.90.1200.10">
    <property type="match status" value="1"/>
</dbReference>
<dbReference type="PANTHER" id="PTHR11012">
    <property type="entry name" value="PROTEIN KINASE-LIKE DOMAIN-CONTAINING"/>
    <property type="match status" value="1"/>
</dbReference>
<dbReference type="InterPro" id="IPR011009">
    <property type="entry name" value="Kinase-like_dom_sf"/>
</dbReference>
<evidence type="ECO:0000313" key="2">
    <source>
        <dbReference type="EMBL" id="ETN60249.1"/>
    </source>
</evidence>
<evidence type="ECO:0000313" key="3">
    <source>
        <dbReference type="EnsemblMetazoa" id="ADAC008130-PA"/>
    </source>
</evidence>
<dbReference type="EnsemblMetazoa" id="ADAC008130-RA">
    <property type="protein sequence ID" value="ADAC008130-PA"/>
    <property type="gene ID" value="ADAC008130"/>
</dbReference>
<reference evidence="2 4" key="1">
    <citation type="journal article" date="2010" name="BMC Genomics">
        <title>Combination of measures distinguishes pre-miRNAs from other stem-loops in the genome of the newly sequenced Anopheles darlingi.</title>
        <authorList>
            <person name="Mendes N.D."/>
            <person name="Freitas A.T."/>
            <person name="Vasconcelos A.T."/>
            <person name="Sagot M.F."/>
        </authorList>
    </citation>
    <scope>NUCLEOTIDE SEQUENCE</scope>
</reference>
<dbReference type="Proteomes" id="UP000000673">
    <property type="component" value="Unassembled WGS sequence"/>
</dbReference>
<name>W5JBU1_ANODA</name>
<dbReference type="SUPFAM" id="SSF56112">
    <property type="entry name" value="Protein kinase-like (PK-like)"/>
    <property type="match status" value="1"/>
</dbReference>
<feature type="domain" description="CHK kinase-like" evidence="1">
    <location>
        <begin position="125"/>
        <end position="318"/>
    </location>
</feature>
<dbReference type="EMBL" id="ADMH02001961">
    <property type="protein sequence ID" value="ETN60249.1"/>
    <property type="molecule type" value="Genomic_DNA"/>
</dbReference>